<dbReference type="InterPro" id="IPR036397">
    <property type="entry name" value="RNaseH_sf"/>
</dbReference>
<feature type="domain" description="Integrase catalytic" evidence="1">
    <location>
        <begin position="14"/>
        <end position="185"/>
    </location>
</feature>
<protein>
    <submittedName>
        <fullName evidence="2">Transposase family protein</fullName>
    </submittedName>
</protein>
<evidence type="ECO:0000313" key="2">
    <source>
        <dbReference type="EMBL" id="QIM19662.1"/>
    </source>
</evidence>
<dbReference type="EMBL" id="CP049933">
    <property type="protein sequence ID" value="QIM19662.1"/>
    <property type="molecule type" value="Genomic_DNA"/>
</dbReference>
<reference evidence="2 3" key="1">
    <citation type="submission" date="2020-03" db="EMBL/GenBank/DDBJ databases">
        <title>Leucobacter sp. nov., isolated from beetles.</title>
        <authorList>
            <person name="Hyun D.-W."/>
            <person name="Bae J.-W."/>
        </authorList>
    </citation>
    <scope>NUCLEOTIDE SEQUENCE [LARGE SCALE GENOMIC DNA]</scope>
    <source>
        <strain evidence="2 3">HDW9A</strain>
    </source>
</reference>
<name>A0ABX6JZB1_9MICO</name>
<dbReference type="PANTHER" id="PTHR46889:SF4">
    <property type="entry name" value="TRANSPOSASE INSO FOR INSERTION SEQUENCE ELEMENT IS911B-RELATED"/>
    <property type="match status" value="1"/>
</dbReference>
<evidence type="ECO:0000259" key="1">
    <source>
        <dbReference type="PROSITE" id="PS50994"/>
    </source>
</evidence>
<dbReference type="PROSITE" id="PS50994">
    <property type="entry name" value="INTEGRASE"/>
    <property type="match status" value="1"/>
</dbReference>
<dbReference type="SUPFAM" id="SSF53098">
    <property type="entry name" value="Ribonuclease H-like"/>
    <property type="match status" value="1"/>
</dbReference>
<dbReference type="Proteomes" id="UP000503441">
    <property type="component" value="Chromosome"/>
</dbReference>
<keyword evidence="3" id="KW-1185">Reference proteome</keyword>
<gene>
    <name evidence="2" type="ORF">G7066_04380</name>
</gene>
<sequence>MTPAPVDHVKRKFRAENPNEVWVTDVTEFAGPDGKVYLSPMIDCFDGKVVAWNTLRSPSKALTQGMLADAISTLPAAYREELRDDATAAMLAVHTDRGGHYRGAEWIEKMNSAGLTRSMGRKGKSGDNAACEGFFGRMKTEMFYGRVWGTWPRSKPRSSSTCIFITTNASRPGLVVPPSPSIVPQ</sequence>
<dbReference type="InterPro" id="IPR001584">
    <property type="entry name" value="Integrase_cat-core"/>
</dbReference>
<evidence type="ECO:0000313" key="3">
    <source>
        <dbReference type="Proteomes" id="UP000503441"/>
    </source>
</evidence>
<organism evidence="2 3">
    <name type="scientific">Leucobacter coleopterorum</name>
    <dbReference type="NCBI Taxonomy" id="2714933"/>
    <lineage>
        <taxon>Bacteria</taxon>
        <taxon>Bacillati</taxon>
        <taxon>Actinomycetota</taxon>
        <taxon>Actinomycetes</taxon>
        <taxon>Micrococcales</taxon>
        <taxon>Microbacteriaceae</taxon>
        <taxon>Leucobacter</taxon>
    </lineage>
</organism>
<dbReference type="InterPro" id="IPR012337">
    <property type="entry name" value="RNaseH-like_sf"/>
</dbReference>
<dbReference type="PANTHER" id="PTHR46889">
    <property type="entry name" value="TRANSPOSASE INSF FOR INSERTION SEQUENCE IS3B-RELATED"/>
    <property type="match status" value="1"/>
</dbReference>
<dbReference type="Gene3D" id="3.30.420.10">
    <property type="entry name" value="Ribonuclease H-like superfamily/Ribonuclease H"/>
    <property type="match status" value="1"/>
</dbReference>
<dbReference type="InterPro" id="IPR050900">
    <property type="entry name" value="Transposase_IS3/IS150/IS904"/>
</dbReference>
<dbReference type="Pfam" id="PF00665">
    <property type="entry name" value="rve"/>
    <property type="match status" value="1"/>
</dbReference>
<accession>A0ABX6JZB1</accession>
<proteinExistence type="predicted"/>